<evidence type="ECO:0000313" key="8">
    <source>
        <dbReference type="Proteomes" id="UP001153636"/>
    </source>
</evidence>
<dbReference type="GO" id="GO:0030513">
    <property type="term" value="P:positive regulation of BMP signaling pathway"/>
    <property type="evidence" value="ECO:0007669"/>
    <property type="project" value="TreeGrafter"/>
</dbReference>
<dbReference type="SUPFAM" id="SSF57603">
    <property type="entry name" value="FnI-like domain"/>
    <property type="match status" value="4"/>
</dbReference>
<name>A0A9P0DEE5_9CUCU</name>
<dbReference type="Pfam" id="PF00094">
    <property type="entry name" value="VWD"/>
    <property type="match status" value="1"/>
</dbReference>
<dbReference type="InterPro" id="IPR001007">
    <property type="entry name" value="VWF_dom"/>
</dbReference>
<evidence type="ECO:0008006" key="9">
    <source>
        <dbReference type="Google" id="ProtNLM"/>
    </source>
</evidence>
<feature type="domain" description="VWFD" evidence="6">
    <location>
        <begin position="274"/>
        <end position="448"/>
    </location>
</feature>
<dbReference type="PROSITE" id="PS01208">
    <property type="entry name" value="VWFC_1"/>
    <property type="match status" value="1"/>
</dbReference>
<evidence type="ECO:0000256" key="3">
    <source>
        <dbReference type="ARBA" id="ARBA00022729"/>
    </source>
</evidence>
<protein>
    <recommendedName>
        <fullName evidence="9">BMP-binding endothelial regulator protein</fullName>
    </recommendedName>
</protein>
<dbReference type="PANTHER" id="PTHR46698:SF4">
    <property type="entry name" value="CROSSVEINLESS 2"/>
    <property type="match status" value="1"/>
</dbReference>
<dbReference type="SMART" id="SM00832">
    <property type="entry name" value="C8"/>
    <property type="match status" value="1"/>
</dbReference>
<accession>A0A9P0DEE5</accession>
<evidence type="ECO:0000256" key="4">
    <source>
        <dbReference type="ARBA" id="ARBA00022737"/>
    </source>
</evidence>
<dbReference type="Pfam" id="PF08742">
    <property type="entry name" value="C8"/>
    <property type="match status" value="1"/>
</dbReference>
<dbReference type="PROSITE" id="PS50184">
    <property type="entry name" value="VWFC_2"/>
    <property type="match status" value="3"/>
</dbReference>
<organism evidence="7 8">
    <name type="scientific">Psylliodes chrysocephalus</name>
    <dbReference type="NCBI Taxonomy" id="3402493"/>
    <lineage>
        <taxon>Eukaryota</taxon>
        <taxon>Metazoa</taxon>
        <taxon>Ecdysozoa</taxon>
        <taxon>Arthropoda</taxon>
        <taxon>Hexapoda</taxon>
        <taxon>Insecta</taxon>
        <taxon>Pterygota</taxon>
        <taxon>Neoptera</taxon>
        <taxon>Endopterygota</taxon>
        <taxon>Coleoptera</taxon>
        <taxon>Polyphaga</taxon>
        <taxon>Cucujiformia</taxon>
        <taxon>Chrysomeloidea</taxon>
        <taxon>Chrysomelidae</taxon>
        <taxon>Galerucinae</taxon>
        <taxon>Alticini</taxon>
        <taxon>Psylliodes</taxon>
    </lineage>
</organism>
<keyword evidence="2" id="KW-0964">Secreted</keyword>
<feature type="domain" description="VWFC" evidence="5">
    <location>
        <begin position="208"/>
        <end position="270"/>
    </location>
</feature>
<dbReference type="AlphaFoldDB" id="A0A9P0DEE5"/>
<comment type="subcellular location">
    <subcellularLocation>
        <location evidence="1">Secreted</location>
    </subcellularLocation>
</comment>
<keyword evidence="4" id="KW-0677">Repeat</keyword>
<dbReference type="EMBL" id="OV651821">
    <property type="protein sequence ID" value="CAH1115218.1"/>
    <property type="molecule type" value="Genomic_DNA"/>
</dbReference>
<evidence type="ECO:0000256" key="2">
    <source>
        <dbReference type="ARBA" id="ARBA00022525"/>
    </source>
</evidence>
<dbReference type="Proteomes" id="UP001153636">
    <property type="component" value="Chromosome 9"/>
</dbReference>
<reference evidence="7" key="1">
    <citation type="submission" date="2022-01" db="EMBL/GenBank/DDBJ databases">
        <authorList>
            <person name="King R."/>
        </authorList>
    </citation>
    <scope>NUCLEOTIDE SEQUENCE</scope>
</reference>
<dbReference type="OrthoDB" id="6019304at2759"/>
<dbReference type="Gene3D" id="6.20.200.20">
    <property type="match status" value="2"/>
</dbReference>
<gene>
    <name evidence="7" type="ORF">PSYICH_LOCUS15558</name>
</gene>
<dbReference type="InterPro" id="IPR014853">
    <property type="entry name" value="VWF/SSPO/ZAN-like_Cys-rich_dom"/>
</dbReference>
<evidence type="ECO:0000259" key="6">
    <source>
        <dbReference type="PROSITE" id="PS51233"/>
    </source>
</evidence>
<dbReference type="SMART" id="SM00214">
    <property type="entry name" value="VWC"/>
    <property type="match status" value="4"/>
</dbReference>
<dbReference type="PANTHER" id="PTHR46698">
    <property type="entry name" value="CROSSVEINLESS 2"/>
    <property type="match status" value="1"/>
</dbReference>
<keyword evidence="8" id="KW-1185">Reference proteome</keyword>
<dbReference type="GO" id="GO:0005576">
    <property type="term" value="C:extracellular region"/>
    <property type="evidence" value="ECO:0007669"/>
    <property type="project" value="UniProtKB-SubCell"/>
</dbReference>
<dbReference type="Gene3D" id="2.10.70.10">
    <property type="entry name" value="Complement Module, domain 1"/>
    <property type="match status" value="1"/>
</dbReference>
<proteinExistence type="predicted"/>
<sequence>MLVEDRCCKKKCKGCFYDNVYHPSDSEWTSPKDPCTILRCEAAIVTVSQLRCHTPCSNPLPPEKGKCCPTCPECRMNDQIVTDDRDVISDDPCLKCRCNSGRMICSKKACPVLQCTPYRQIHLPGECCPKCQGTRALLMPKNTCTVRNVFLKQGESLSEDKCTNCTCNNETSVCKRYTCPILDCAPDLQKHVIGSCCKKCELPEEFKSDCYLDSKLYQDGEQWKLGECKSCICQRGTTRCAITRCNTTSTTCAYGTKFQKLPGECCPRCVELDGACMVFGDPHYKTFDGKIYTFKGIGKYQLAADCNNHTFFVRVANTLVDNSSSTRRVSIKYMNVRLNLQQRGRIKFNGSLISPPFKVDGRFKAEKKKDNSSVEILLNNGVKIFWNFKSFVEVTVPPSMKNKVCGLCGNFNFEVQDDLTTKSGKVVSDKEILAFGASWCLGKKTECAKKIRPQKVMKSMKKNACRHFNSDTFSSCHSKLNFSKYFKACKMDMDHCKGRKKCYCDSLMAYARECDRLGVELQNWQKHTFCDQGDTRNLKNRPGRFHKPQRNEQALLLKRLPKVLNRTRSNSMGVPLT</sequence>
<dbReference type="GO" id="GO:0036122">
    <property type="term" value="F:BMP binding"/>
    <property type="evidence" value="ECO:0007669"/>
    <property type="project" value="TreeGrafter"/>
</dbReference>
<evidence type="ECO:0000313" key="7">
    <source>
        <dbReference type="EMBL" id="CAH1115218.1"/>
    </source>
</evidence>
<keyword evidence="3" id="KW-0732">Signal</keyword>
<dbReference type="Pfam" id="PF00093">
    <property type="entry name" value="VWC"/>
    <property type="match status" value="3"/>
</dbReference>
<feature type="domain" description="VWFC" evidence="5">
    <location>
        <begin position="142"/>
        <end position="201"/>
    </location>
</feature>
<dbReference type="PROSITE" id="PS51233">
    <property type="entry name" value="VWFD"/>
    <property type="match status" value="1"/>
</dbReference>
<dbReference type="SMART" id="SM00216">
    <property type="entry name" value="VWD"/>
    <property type="match status" value="1"/>
</dbReference>
<evidence type="ECO:0000259" key="5">
    <source>
        <dbReference type="PROSITE" id="PS50184"/>
    </source>
</evidence>
<dbReference type="InterPro" id="IPR052424">
    <property type="entry name" value="Kielin_Chordin-BMP_Reg"/>
</dbReference>
<feature type="domain" description="VWFC" evidence="5">
    <location>
        <begin position="72"/>
        <end position="132"/>
    </location>
</feature>
<dbReference type="InterPro" id="IPR001846">
    <property type="entry name" value="VWF_type-D"/>
</dbReference>
<evidence type="ECO:0000256" key="1">
    <source>
        <dbReference type="ARBA" id="ARBA00004613"/>
    </source>
</evidence>